<evidence type="ECO:0000313" key="2">
    <source>
        <dbReference type="EMBL" id="MBB5718764.1"/>
    </source>
</evidence>
<dbReference type="GO" id="GO:0030170">
    <property type="term" value="F:pyridoxal phosphate binding"/>
    <property type="evidence" value="ECO:0007669"/>
    <property type="project" value="InterPro"/>
</dbReference>
<accession>A0A840YZ31</accession>
<evidence type="ECO:0000313" key="3">
    <source>
        <dbReference type="Proteomes" id="UP000554342"/>
    </source>
</evidence>
<dbReference type="InterPro" id="IPR005302">
    <property type="entry name" value="MoCF_Sase_C"/>
</dbReference>
<protein>
    <submittedName>
        <fullName evidence="2">MOSC domain-containing protein YiiM</fullName>
    </submittedName>
</protein>
<proteinExistence type="predicted"/>
<dbReference type="InterPro" id="IPR011037">
    <property type="entry name" value="Pyrv_Knase-like_insert_dom_sf"/>
</dbReference>
<feature type="domain" description="MOSC" evidence="1">
    <location>
        <begin position="17"/>
        <end position="149"/>
    </location>
</feature>
<organism evidence="2 3">
    <name type="scientific">Stakelama sediminis</name>
    <dbReference type="NCBI Taxonomy" id="463200"/>
    <lineage>
        <taxon>Bacteria</taxon>
        <taxon>Pseudomonadati</taxon>
        <taxon>Pseudomonadota</taxon>
        <taxon>Alphaproteobacteria</taxon>
        <taxon>Sphingomonadales</taxon>
        <taxon>Sphingomonadaceae</taxon>
        <taxon>Stakelama</taxon>
    </lineage>
</organism>
<dbReference type="GO" id="GO:0003824">
    <property type="term" value="F:catalytic activity"/>
    <property type="evidence" value="ECO:0007669"/>
    <property type="project" value="InterPro"/>
</dbReference>
<dbReference type="Proteomes" id="UP000554342">
    <property type="component" value="Unassembled WGS sequence"/>
</dbReference>
<dbReference type="PROSITE" id="PS51340">
    <property type="entry name" value="MOSC"/>
    <property type="match status" value="1"/>
</dbReference>
<gene>
    <name evidence="2" type="ORF">FHR23_001687</name>
</gene>
<reference evidence="2 3" key="1">
    <citation type="submission" date="2020-08" db="EMBL/GenBank/DDBJ databases">
        <title>Genomic Encyclopedia of Type Strains, Phase IV (KMG-IV): sequencing the most valuable type-strain genomes for metagenomic binning, comparative biology and taxonomic classification.</title>
        <authorList>
            <person name="Goeker M."/>
        </authorList>
    </citation>
    <scope>NUCLEOTIDE SEQUENCE [LARGE SCALE GENOMIC DNA]</scope>
    <source>
        <strain evidence="2 3">DSM 27203</strain>
    </source>
</reference>
<sequence length="150" mass="16304">MARLAGIARHARPRGPMEPLETVEVTVEGGLEGDCRGRVKPGGRGRRQVSLIEAKDWAAATGEIGVHLPWWSRRANLLVEDFDLPKEPGTRIRIGDVLIEITMECDPCKRMEEIAPGLMTTLTPDWRGGALGRVIEGGTLNIGDTIGIEA</sequence>
<comment type="caution">
    <text evidence="2">The sequence shown here is derived from an EMBL/GenBank/DDBJ whole genome shotgun (WGS) entry which is preliminary data.</text>
</comment>
<dbReference type="SUPFAM" id="SSF50800">
    <property type="entry name" value="PK beta-barrel domain-like"/>
    <property type="match status" value="1"/>
</dbReference>
<name>A0A840YZ31_9SPHN</name>
<dbReference type="Gene3D" id="2.40.33.20">
    <property type="entry name" value="PK beta-barrel domain-like"/>
    <property type="match status" value="1"/>
</dbReference>
<dbReference type="InterPro" id="IPR052716">
    <property type="entry name" value="MOSC_domain"/>
</dbReference>
<dbReference type="Pfam" id="PF03473">
    <property type="entry name" value="MOSC"/>
    <property type="match status" value="1"/>
</dbReference>
<evidence type="ECO:0000259" key="1">
    <source>
        <dbReference type="PROSITE" id="PS51340"/>
    </source>
</evidence>
<dbReference type="PANTHER" id="PTHR36930:SF1">
    <property type="entry name" value="MOSC DOMAIN-CONTAINING PROTEIN"/>
    <property type="match status" value="1"/>
</dbReference>
<dbReference type="GO" id="GO:0030151">
    <property type="term" value="F:molybdenum ion binding"/>
    <property type="evidence" value="ECO:0007669"/>
    <property type="project" value="InterPro"/>
</dbReference>
<dbReference type="AlphaFoldDB" id="A0A840YZ31"/>
<dbReference type="RefSeq" id="WP_246359786.1">
    <property type="nucleotide sequence ID" value="NZ_BAABIF010000013.1"/>
</dbReference>
<keyword evidence="3" id="KW-1185">Reference proteome</keyword>
<dbReference type="PANTHER" id="PTHR36930">
    <property type="entry name" value="METAL-SULFUR CLUSTER BIOSYNTHESIS PROTEINS YUAD-RELATED"/>
    <property type="match status" value="1"/>
</dbReference>
<dbReference type="EMBL" id="JACIJI010000002">
    <property type="protein sequence ID" value="MBB5718764.1"/>
    <property type="molecule type" value="Genomic_DNA"/>
</dbReference>